<dbReference type="PROSITE" id="PS00676">
    <property type="entry name" value="SIGMA54_INTERACT_2"/>
    <property type="match status" value="1"/>
</dbReference>
<dbReference type="InterPro" id="IPR027417">
    <property type="entry name" value="P-loop_NTPase"/>
</dbReference>
<dbReference type="SMART" id="SM00448">
    <property type="entry name" value="REC"/>
    <property type="match status" value="1"/>
</dbReference>
<dbReference type="GO" id="GO:0000160">
    <property type="term" value="P:phosphorelay signal transduction system"/>
    <property type="evidence" value="ECO:0007669"/>
    <property type="project" value="UniProtKB-KW"/>
</dbReference>
<dbReference type="PROSITE" id="PS50045">
    <property type="entry name" value="SIGMA54_INTERACT_4"/>
    <property type="match status" value="1"/>
</dbReference>
<sequence length="451" mass="50266">MTASSSVLFIDDEKHIRQANRQTLELAGFDVQCFSSAEQALPLVAMDWPGVVVCDIRMPGMDGLEFLRRTLEIDRELPVILVTGHGDISMAVNAIRDGAYDFIEKPFSAEALVRTVHQALDKRALTLENRQLRQELQTQSAPGPRIIGRTAPMQRLRATIAQIADTDADVLLVGETGTGKELVARSLHENSGRAGANFVAVNCGAVPENLIESELFGHEAGAFTGARERRIGKFEHADGGTLFLDEIESMPSHLQVRLLRVLQERAVERLGSNRLIPLDVRVIAASKGDLRAAAEQGSFREDLYYRLNVVRIEIPPLRERREDIPLLFHHFLLVAAARYQREAPPPEPELIRALLAHDWPGNVRELRNMAERHVLLGAACGYDLDQLMRGDGTEAPILLPEQVACFEKSVIEQALASHKGNIKQTMAVLGVPRKTLYDKMRKYGLDKRNYK</sequence>
<evidence type="ECO:0000256" key="2">
    <source>
        <dbReference type="ARBA" id="ARBA00022741"/>
    </source>
</evidence>
<dbReference type="SUPFAM" id="SSF52172">
    <property type="entry name" value="CheY-like"/>
    <property type="match status" value="1"/>
</dbReference>
<dbReference type="Gene3D" id="1.10.10.60">
    <property type="entry name" value="Homeodomain-like"/>
    <property type="match status" value="1"/>
</dbReference>
<keyword evidence="4" id="KW-0902">Two-component regulatory system</keyword>
<dbReference type="PRINTS" id="PR01590">
    <property type="entry name" value="HTHFIS"/>
</dbReference>
<dbReference type="Pfam" id="PF00158">
    <property type="entry name" value="Sigma54_activat"/>
    <property type="match status" value="1"/>
</dbReference>
<dbReference type="InterPro" id="IPR058031">
    <property type="entry name" value="AAA_lid_NorR"/>
</dbReference>
<dbReference type="SMART" id="SM00382">
    <property type="entry name" value="AAA"/>
    <property type="match status" value="1"/>
</dbReference>
<evidence type="ECO:0000256" key="6">
    <source>
        <dbReference type="ARBA" id="ARBA00023125"/>
    </source>
</evidence>
<keyword evidence="1 8" id="KW-0597">Phosphoprotein</keyword>
<dbReference type="EMBL" id="DRKP01000011">
    <property type="protein sequence ID" value="HEB94984.1"/>
    <property type="molecule type" value="Genomic_DNA"/>
</dbReference>
<accession>A0A831W1Y1</accession>
<dbReference type="AlphaFoldDB" id="A0A831W1Y1"/>
<evidence type="ECO:0000256" key="5">
    <source>
        <dbReference type="ARBA" id="ARBA00023015"/>
    </source>
</evidence>
<dbReference type="Gene3D" id="3.40.50.300">
    <property type="entry name" value="P-loop containing nucleotide triphosphate hydrolases"/>
    <property type="match status" value="1"/>
</dbReference>
<dbReference type="Gene3D" id="3.40.50.2300">
    <property type="match status" value="1"/>
</dbReference>
<evidence type="ECO:0000256" key="4">
    <source>
        <dbReference type="ARBA" id="ARBA00023012"/>
    </source>
</evidence>
<dbReference type="Gene3D" id="1.10.8.60">
    <property type="match status" value="1"/>
</dbReference>
<dbReference type="GO" id="GO:0006355">
    <property type="term" value="P:regulation of DNA-templated transcription"/>
    <property type="evidence" value="ECO:0007669"/>
    <property type="project" value="InterPro"/>
</dbReference>
<keyword evidence="7" id="KW-0804">Transcription</keyword>
<feature type="domain" description="Sigma-54 factor interaction" evidence="9">
    <location>
        <begin position="146"/>
        <end position="375"/>
    </location>
</feature>
<dbReference type="InterPro" id="IPR025662">
    <property type="entry name" value="Sigma_54_int_dom_ATP-bd_1"/>
</dbReference>
<dbReference type="PROSITE" id="PS50110">
    <property type="entry name" value="RESPONSE_REGULATORY"/>
    <property type="match status" value="1"/>
</dbReference>
<dbReference type="InterPro" id="IPR011006">
    <property type="entry name" value="CheY-like_superfamily"/>
</dbReference>
<dbReference type="GO" id="GO:0005524">
    <property type="term" value="F:ATP binding"/>
    <property type="evidence" value="ECO:0007669"/>
    <property type="project" value="UniProtKB-KW"/>
</dbReference>
<evidence type="ECO:0000256" key="8">
    <source>
        <dbReference type="PROSITE-ProRule" id="PRU00169"/>
    </source>
</evidence>
<dbReference type="Pfam" id="PF25601">
    <property type="entry name" value="AAA_lid_14"/>
    <property type="match status" value="1"/>
</dbReference>
<feature type="modified residue" description="4-aspartylphosphate" evidence="8">
    <location>
        <position position="55"/>
    </location>
</feature>
<proteinExistence type="predicted"/>
<dbReference type="InterPro" id="IPR009057">
    <property type="entry name" value="Homeodomain-like_sf"/>
</dbReference>
<dbReference type="InterPro" id="IPR003593">
    <property type="entry name" value="AAA+_ATPase"/>
</dbReference>
<dbReference type="InterPro" id="IPR001789">
    <property type="entry name" value="Sig_transdc_resp-reg_receiver"/>
</dbReference>
<dbReference type="CDD" id="cd17549">
    <property type="entry name" value="REC_DctD-like"/>
    <property type="match status" value="1"/>
</dbReference>
<gene>
    <name evidence="11" type="ORF">ENI96_00970</name>
</gene>
<dbReference type="SUPFAM" id="SSF46689">
    <property type="entry name" value="Homeodomain-like"/>
    <property type="match status" value="1"/>
</dbReference>
<feature type="domain" description="Response regulatory" evidence="10">
    <location>
        <begin position="6"/>
        <end position="120"/>
    </location>
</feature>
<dbReference type="Pfam" id="PF02954">
    <property type="entry name" value="HTH_8"/>
    <property type="match status" value="1"/>
</dbReference>
<reference evidence="11" key="1">
    <citation type="journal article" date="2020" name="mSystems">
        <title>Genome- and Community-Level Interaction Insights into Carbon Utilization and Element Cycling Functions of Hydrothermarchaeota in Hydrothermal Sediment.</title>
        <authorList>
            <person name="Zhou Z."/>
            <person name="Liu Y."/>
            <person name="Xu W."/>
            <person name="Pan J."/>
            <person name="Luo Z.H."/>
            <person name="Li M."/>
        </authorList>
    </citation>
    <scope>NUCLEOTIDE SEQUENCE [LARGE SCALE GENOMIC DNA]</scope>
    <source>
        <strain evidence="11">HyVt-443</strain>
    </source>
</reference>
<evidence type="ECO:0000256" key="7">
    <source>
        <dbReference type="ARBA" id="ARBA00023163"/>
    </source>
</evidence>
<dbReference type="InterPro" id="IPR025943">
    <property type="entry name" value="Sigma_54_int_dom_ATP-bd_2"/>
</dbReference>
<dbReference type="CDD" id="cd00009">
    <property type="entry name" value="AAA"/>
    <property type="match status" value="1"/>
</dbReference>
<dbReference type="Proteomes" id="UP000886251">
    <property type="component" value="Unassembled WGS sequence"/>
</dbReference>
<keyword evidence="2" id="KW-0547">Nucleotide-binding</keyword>
<dbReference type="InterPro" id="IPR002078">
    <property type="entry name" value="Sigma_54_int"/>
</dbReference>
<keyword evidence="5" id="KW-0805">Transcription regulation</keyword>
<dbReference type="InterPro" id="IPR025944">
    <property type="entry name" value="Sigma_54_int_dom_CS"/>
</dbReference>
<name>A0A831W1Y1_9GAMM</name>
<dbReference type="PANTHER" id="PTHR32071">
    <property type="entry name" value="TRANSCRIPTIONAL REGULATORY PROTEIN"/>
    <property type="match status" value="1"/>
</dbReference>
<evidence type="ECO:0000256" key="1">
    <source>
        <dbReference type="ARBA" id="ARBA00022553"/>
    </source>
</evidence>
<evidence type="ECO:0000259" key="10">
    <source>
        <dbReference type="PROSITE" id="PS50110"/>
    </source>
</evidence>
<organism evidence="11">
    <name type="scientific">Sedimenticola thiotaurini</name>
    <dbReference type="NCBI Taxonomy" id="1543721"/>
    <lineage>
        <taxon>Bacteria</taxon>
        <taxon>Pseudomonadati</taxon>
        <taxon>Pseudomonadota</taxon>
        <taxon>Gammaproteobacteria</taxon>
        <taxon>Chromatiales</taxon>
        <taxon>Sedimenticolaceae</taxon>
        <taxon>Sedimenticola</taxon>
    </lineage>
</organism>
<dbReference type="PROSITE" id="PS00688">
    <property type="entry name" value="SIGMA54_INTERACT_3"/>
    <property type="match status" value="1"/>
</dbReference>
<dbReference type="Pfam" id="PF00072">
    <property type="entry name" value="Response_reg"/>
    <property type="match status" value="1"/>
</dbReference>
<dbReference type="FunFam" id="3.40.50.2300:FF:000018">
    <property type="entry name" value="DNA-binding transcriptional regulator NtrC"/>
    <property type="match status" value="1"/>
</dbReference>
<dbReference type="GO" id="GO:0043565">
    <property type="term" value="F:sequence-specific DNA binding"/>
    <property type="evidence" value="ECO:0007669"/>
    <property type="project" value="InterPro"/>
</dbReference>
<dbReference type="FunFam" id="3.40.50.300:FF:000006">
    <property type="entry name" value="DNA-binding transcriptional regulator NtrC"/>
    <property type="match status" value="1"/>
</dbReference>
<dbReference type="InterPro" id="IPR002197">
    <property type="entry name" value="HTH_Fis"/>
</dbReference>
<evidence type="ECO:0000259" key="9">
    <source>
        <dbReference type="PROSITE" id="PS50045"/>
    </source>
</evidence>
<protein>
    <submittedName>
        <fullName evidence="11">Sigma-54-dependent Fis family transcriptional regulator</fullName>
    </submittedName>
</protein>
<keyword evidence="6" id="KW-0238">DNA-binding</keyword>
<comment type="caution">
    <text evidence="11">The sequence shown here is derived from an EMBL/GenBank/DDBJ whole genome shotgun (WGS) entry which is preliminary data.</text>
</comment>
<evidence type="ECO:0000313" key="11">
    <source>
        <dbReference type="EMBL" id="HEB94984.1"/>
    </source>
</evidence>
<evidence type="ECO:0000256" key="3">
    <source>
        <dbReference type="ARBA" id="ARBA00022840"/>
    </source>
</evidence>
<dbReference type="PANTHER" id="PTHR32071:SF57">
    <property type="entry name" value="C4-DICARBOXYLATE TRANSPORT TRANSCRIPTIONAL REGULATORY PROTEIN DCTD"/>
    <property type="match status" value="1"/>
</dbReference>
<dbReference type="PROSITE" id="PS00675">
    <property type="entry name" value="SIGMA54_INTERACT_1"/>
    <property type="match status" value="1"/>
</dbReference>
<dbReference type="SUPFAM" id="SSF52540">
    <property type="entry name" value="P-loop containing nucleoside triphosphate hydrolases"/>
    <property type="match status" value="1"/>
</dbReference>
<keyword evidence="3" id="KW-0067">ATP-binding</keyword>